<organism evidence="1">
    <name type="scientific">marine sediment metagenome</name>
    <dbReference type="NCBI Taxonomy" id="412755"/>
    <lineage>
        <taxon>unclassified sequences</taxon>
        <taxon>metagenomes</taxon>
        <taxon>ecological metagenomes</taxon>
    </lineage>
</organism>
<sequence>VIDFGFGLHGQFSVGPGAGLSGAAYSANIPGYGA</sequence>
<reference evidence="1" key="1">
    <citation type="journal article" date="2014" name="Front. Microbiol.">
        <title>High frequency of phylogenetically diverse reductive dehalogenase-homologous genes in deep subseafloor sedimentary metagenomes.</title>
        <authorList>
            <person name="Kawai M."/>
            <person name="Futagami T."/>
            <person name="Toyoda A."/>
            <person name="Takaki Y."/>
            <person name="Nishi S."/>
            <person name="Hori S."/>
            <person name="Arai W."/>
            <person name="Tsubouchi T."/>
            <person name="Morono Y."/>
            <person name="Uchiyama I."/>
            <person name="Ito T."/>
            <person name="Fujiyama A."/>
            <person name="Inagaki F."/>
            <person name="Takami H."/>
        </authorList>
    </citation>
    <scope>NUCLEOTIDE SEQUENCE</scope>
    <source>
        <strain evidence="1">Expedition CK06-06</strain>
    </source>
</reference>
<accession>X1TM90</accession>
<gene>
    <name evidence="1" type="ORF">S12H4_39785</name>
</gene>
<comment type="caution">
    <text evidence="1">The sequence shown here is derived from an EMBL/GenBank/DDBJ whole genome shotgun (WGS) entry which is preliminary data.</text>
</comment>
<feature type="non-terminal residue" evidence="1">
    <location>
        <position position="1"/>
    </location>
</feature>
<name>X1TM90_9ZZZZ</name>
<dbReference type="AlphaFoldDB" id="X1TM90"/>
<protein>
    <submittedName>
        <fullName evidence="1">Uncharacterized protein</fullName>
    </submittedName>
</protein>
<proteinExistence type="predicted"/>
<evidence type="ECO:0000313" key="1">
    <source>
        <dbReference type="EMBL" id="GAI88690.1"/>
    </source>
</evidence>
<dbReference type="EMBL" id="BARW01024083">
    <property type="protein sequence ID" value="GAI88690.1"/>
    <property type="molecule type" value="Genomic_DNA"/>
</dbReference>